<gene>
    <name evidence="1" type="ORF">OLC1_LOCUS8036</name>
</gene>
<reference evidence="1" key="1">
    <citation type="submission" date="2023-03" db="EMBL/GenBank/DDBJ databases">
        <authorList>
            <person name="Julca I."/>
        </authorList>
    </citation>
    <scope>NUCLEOTIDE SEQUENCE</scope>
</reference>
<keyword evidence="2" id="KW-1185">Reference proteome</keyword>
<organism evidence="1 2">
    <name type="scientific">Oldenlandia corymbosa var. corymbosa</name>
    <dbReference type="NCBI Taxonomy" id="529605"/>
    <lineage>
        <taxon>Eukaryota</taxon>
        <taxon>Viridiplantae</taxon>
        <taxon>Streptophyta</taxon>
        <taxon>Embryophyta</taxon>
        <taxon>Tracheophyta</taxon>
        <taxon>Spermatophyta</taxon>
        <taxon>Magnoliopsida</taxon>
        <taxon>eudicotyledons</taxon>
        <taxon>Gunneridae</taxon>
        <taxon>Pentapetalae</taxon>
        <taxon>asterids</taxon>
        <taxon>lamiids</taxon>
        <taxon>Gentianales</taxon>
        <taxon>Rubiaceae</taxon>
        <taxon>Rubioideae</taxon>
        <taxon>Spermacoceae</taxon>
        <taxon>Hedyotis-Oldenlandia complex</taxon>
        <taxon>Oldenlandia</taxon>
    </lineage>
</organism>
<accession>A0AAV1CQG7</accession>
<sequence>MDGEVWGGRCAPFREAELRPPSFIGQNGGWPRGAEGRSELQIHGNEETGRWNKEVFGSIFKRKRRALARIGGIQRAKERYVTPKLLALETEIMEELEELKVQEEILLI</sequence>
<dbReference type="Proteomes" id="UP001161247">
    <property type="component" value="Chromosome 3"/>
</dbReference>
<dbReference type="EMBL" id="OX459120">
    <property type="protein sequence ID" value="CAI9097595.1"/>
    <property type="molecule type" value="Genomic_DNA"/>
</dbReference>
<protein>
    <submittedName>
        <fullName evidence="1">OLC1v1034064C1</fullName>
    </submittedName>
</protein>
<name>A0AAV1CQG7_OLDCO</name>
<evidence type="ECO:0000313" key="2">
    <source>
        <dbReference type="Proteomes" id="UP001161247"/>
    </source>
</evidence>
<dbReference type="AlphaFoldDB" id="A0AAV1CQG7"/>
<proteinExistence type="predicted"/>
<evidence type="ECO:0000313" key="1">
    <source>
        <dbReference type="EMBL" id="CAI9097595.1"/>
    </source>
</evidence>